<dbReference type="EMBL" id="JAXARY010000010">
    <property type="protein sequence ID" value="MDX8128037.1"/>
    <property type="molecule type" value="Genomic_DNA"/>
</dbReference>
<accession>A0ABU4UGL9</accession>
<protein>
    <submittedName>
        <fullName evidence="1">Uncharacterized protein</fullName>
    </submittedName>
</protein>
<dbReference type="RefSeq" id="WP_319961729.1">
    <property type="nucleotide sequence ID" value="NZ_JAXARY010000010.1"/>
</dbReference>
<comment type="caution">
    <text evidence="1">The sequence shown here is derived from an EMBL/GenBank/DDBJ whole genome shotgun (WGS) entry which is preliminary data.</text>
</comment>
<proteinExistence type="predicted"/>
<dbReference type="Proteomes" id="UP001284537">
    <property type="component" value="Unassembled WGS sequence"/>
</dbReference>
<reference evidence="1 2" key="1">
    <citation type="submission" date="2023-11" db="EMBL/GenBank/DDBJ databases">
        <authorList>
            <person name="Ouyang M.-Y."/>
        </authorList>
    </citation>
    <scope>NUCLEOTIDE SEQUENCE [LARGE SCALE GENOMIC DNA]</scope>
    <source>
        <strain evidence="1 2">OY6</strain>
    </source>
</reference>
<gene>
    <name evidence="1" type="ORF">QLH52_12150</name>
</gene>
<sequence length="156" mass="17859">MAYGSFFLPAYDYSLPLNAEYLKQILPLINQYNIAAYPINYAICYEYITGKNATLTKAFSLLFQEGKPFTQAVSLEFYGKYICNASLESFENLNHQFQKVIDQATCAISDTYNRVEETNDNFQKKSTLLENLSETVDIRVLLREIIQETQSLALTS</sequence>
<evidence type="ECO:0000313" key="1">
    <source>
        <dbReference type="EMBL" id="MDX8128037.1"/>
    </source>
</evidence>
<organism evidence="1 2">
    <name type="scientific">Methylomonas defluvii</name>
    <dbReference type="NCBI Taxonomy" id="3045149"/>
    <lineage>
        <taxon>Bacteria</taxon>
        <taxon>Pseudomonadati</taxon>
        <taxon>Pseudomonadota</taxon>
        <taxon>Gammaproteobacteria</taxon>
        <taxon>Methylococcales</taxon>
        <taxon>Methylococcaceae</taxon>
        <taxon>Methylomonas</taxon>
    </lineage>
</organism>
<name>A0ABU4UGL9_9GAMM</name>
<evidence type="ECO:0000313" key="2">
    <source>
        <dbReference type="Proteomes" id="UP001284537"/>
    </source>
</evidence>
<keyword evidence="2" id="KW-1185">Reference proteome</keyword>